<dbReference type="Pfam" id="PF00557">
    <property type="entry name" value="Peptidase_M24"/>
    <property type="match status" value="1"/>
</dbReference>
<dbReference type="Gene3D" id="3.90.230.10">
    <property type="entry name" value="Creatinase/methionine aminopeptidase superfamily"/>
    <property type="match status" value="1"/>
</dbReference>
<accession>A0ABS2HRW1</accession>
<dbReference type="InterPro" id="IPR036005">
    <property type="entry name" value="Creatinase/aminopeptidase-like"/>
</dbReference>
<proteinExistence type="inferred from homology"/>
<evidence type="ECO:0000259" key="6">
    <source>
        <dbReference type="Pfam" id="PF16188"/>
    </source>
</evidence>
<dbReference type="Pfam" id="PF16189">
    <property type="entry name" value="Creatinase_N_2"/>
    <property type="match status" value="1"/>
</dbReference>
<name>A0ABS2HRW1_9VIBR</name>
<dbReference type="GO" id="GO:0004177">
    <property type="term" value="F:aminopeptidase activity"/>
    <property type="evidence" value="ECO:0007669"/>
    <property type="project" value="UniProtKB-KW"/>
</dbReference>
<dbReference type="InterPro" id="IPR000587">
    <property type="entry name" value="Creatinase_N"/>
</dbReference>
<dbReference type="CDD" id="cd01085">
    <property type="entry name" value="APP"/>
    <property type="match status" value="1"/>
</dbReference>
<evidence type="ECO:0000313" key="8">
    <source>
        <dbReference type="Proteomes" id="UP000809621"/>
    </source>
</evidence>
<dbReference type="Pfam" id="PF01321">
    <property type="entry name" value="Creatinase_N"/>
    <property type="match status" value="1"/>
</dbReference>
<feature type="domain" description="Peptidase M24" evidence="4">
    <location>
        <begin position="310"/>
        <end position="523"/>
    </location>
</feature>
<dbReference type="InterPro" id="IPR050422">
    <property type="entry name" value="X-Pro_aminopeptidase_P"/>
</dbReference>
<evidence type="ECO:0000256" key="3">
    <source>
        <dbReference type="ARBA" id="ARBA00022801"/>
    </source>
</evidence>
<keyword evidence="3" id="KW-0378">Hydrolase</keyword>
<evidence type="ECO:0000256" key="1">
    <source>
        <dbReference type="ARBA" id="ARBA00008766"/>
    </source>
</evidence>
<keyword evidence="8" id="KW-1185">Reference proteome</keyword>
<dbReference type="SUPFAM" id="SSF53092">
    <property type="entry name" value="Creatinase/prolidase N-terminal domain"/>
    <property type="match status" value="1"/>
</dbReference>
<evidence type="ECO:0000256" key="2">
    <source>
        <dbReference type="ARBA" id="ARBA00022723"/>
    </source>
</evidence>
<evidence type="ECO:0000259" key="4">
    <source>
        <dbReference type="Pfam" id="PF00557"/>
    </source>
</evidence>
<keyword evidence="2" id="KW-0479">Metal-binding</keyword>
<keyword evidence="7" id="KW-0645">Protease</keyword>
<dbReference type="Gene3D" id="3.40.350.10">
    <property type="entry name" value="Creatinase/prolidase N-terminal domain"/>
    <property type="match status" value="2"/>
</dbReference>
<dbReference type="SUPFAM" id="SSF55920">
    <property type="entry name" value="Creatinase/aminopeptidase"/>
    <property type="match status" value="1"/>
</dbReference>
<reference evidence="7 8" key="1">
    <citation type="submission" date="2021-02" db="EMBL/GenBank/DDBJ databases">
        <authorList>
            <person name="Park J.-S."/>
        </authorList>
    </citation>
    <scope>NUCLEOTIDE SEQUENCE [LARGE SCALE GENOMIC DNA]</scope>
    <source>
        <strain evidence="7 8">188UL20-2</strain>
    </source>
</reference>
<comment type="similarity">
    <text evidence="1">Belongs to the peptidase M24B family.</text>
</comment>
<sequence length="595" mass="65847">MHSSTEQKVTLLRKWMSDQQLDAIIIPHEDEYLGEYIPAHNERLHWLTGFTGSAGAAVVTQDRAAIFVDGRYTVQVKDQVPSPLFEYCHLITEPPIDWIINNLSIGAKVGIDPSMHSGAWYKAAQKALGDSYSIALLDANPIDVLWSDRPTPQHSQVRLMTIEQVGVSSQSKRDELATVIKKNGADAAVITALDSICWLLNVRGLDVSRLPVILSHVVLNNDGSAIWFVEPSRVPDNFEQHIGSNVTIANPAALPEHLKSLSGKTVQIDSATANAWFTLTLEDAGAHVLNLADPCLMPKACKNDVERQGMIDCHIRDGVAMAKFLSWLDSNVAKGQLYNEAQLSDQLEAFRREDSTLVDLSFDTISAAGSNAAMCHYNHLNQEVPGQLSMNSLYLVDSGGQYINGTTDITRTVAIGQPSDEMKKQFTLALKGHIGIARARFPNGTCGYQIDSFARQHLWAQGYDFDHGTGHGVGHFLSVHEGPQSISKRQINVALEQGMVLSNEPGYYREGAFGIRIENLELVIQEETNGDFPVLTFQPLTRCPIDQRNIVVDMLSDEELTWLNDYHLKVWSDLSSLVSEDVKAWLQQATQPLVR</sequence>
<feature type="domain" description="Peptidase M24 C-terminal" evidence="6">
    <location>
        <begin position="534"/>
        <end position="593"/>
    </location>
</feature>
<keyword evidence="7" id="KW-0031">Aminopeptidase</keyword>
<dbReference type="EMBL" id="JAFEUM010000014">
    <property type="protein sequence ID" value="MBM7038622.1"/>
    <property type="molecule type" value="Genomic_DNA"/>
</dbReference>
<dbReference type="Proteomes" id="UP000809621">
    <property type="component" value="Unassembled WGS sequence"/>
</dbReference>
<dbReference type="InterPro" id="IPR033740">
    <property type="entry name" value="Pept_M24B"/>
</dbReference>
<comment type="caution">
    <text evidence="7">The sequence shown here is derived from an EMBL/GenBank/DDBJ whole genome shotgun (WGS) entry which is preliminary data.</text>
</comment>
<dbReference type="InterPro" id="IPR032416">
    <property type="entry name" value="Peptidase_M24_C"/>
</dbReference>
<evidence type="ECO:0000259" key="5">
    <source>
        <dbReference type="Pfam" id="PF01321"/>
    </source>
</evidence>
<feature type="domain" description="Creatinase N-terminal" evidence="5">
    <location>
        <begin position="11"/>
        <end position="131"/>
    </location>
</feature>
<dbReference type="PANTHER" id="PTHR43763:SF6">
    <property type="entry name" value="XAA-PRO AMINOPEPTIDASE 1"/>
    <property type="match status" value="1"/>
</dbReference>
<dbReference type="InterPro" id="IPR029149">
    <property type="entry name" value="Creatin/AminoP/Spt16_N"/>
</dbReference>
<evidence type="ECO:0000313" key="7">
    <source>
        <dbReference type="EMBL" id="MBM7038622.1"/>
    </source>
</evidence>
<protein>
    <submittedName>
        <fullName evidence="7">Aminopeptidase P family protein</fullName>
    </submittedName>
</protein>
<gene>
    <name evidence="7" type="ORF">JQC93_19785</name>
</gene>
<dbReference type="Pfam" id="PF16188">
    <property type="entry name" value="Peptidase_M24_C"/>
    <property type="match status" value="1"/>
</dbReference>
<dbReference type="PANTHER" id="PTHR43763">
    <property type="entry name" value="XAA-PRO AMINOPEPTIDASE 1"/>
    <property type="match status" value="1"/>
</dbReference>
<organism evidence="7 8">
    <name type="scientific">Vibrio ulleungensis</name>
    <dbReference type="NCBI Taxonomy" id="2807619"/>
    <lineage>
        <taxon>Bacteria</taxon>
        <taxon>Pseudomonadati</taxon>
        <taxon>Pseudomonadota</taxon>
        <taxon>Gammaproteobacteria</taxon>
        <taxon>Vibrionales</taxon>
        <taxon>Vibrionaceae</taxon>
        <taxon>Vibrio</taxon>
    </lineage>
</organism>
<dbReference type="RefSeq" id="WP_205160054.1">
    <property type="nucleotide sequence ID" value="NZ_JAFEUM010000014.1"/>
</dbReference>
<dbReference type="InterPro" id="IPR000994">
    <property type="entry name" value="Pept_M24"/>
</dbReference>